<accession>X1SMJ9</accession>
<dbReference type="EMBL" id="BARW01009430">
    <property type="protein sequence ID" value="GAI80381.1"/>
    <property type="molecule type" value="Genomic_DNA"/>
</dbReference>
<evidence type="ECO:0000256" key="9">
    <source>
        <dbReference type="ARBA" id="ARBA00022840"/>
    </source>
</evidence>
<evidence type="ECO:0000256" key="2">
    <source>
        <dbReference type="ARBA" id="ARBA00007663"/>
    </source>
</evidence>
<comment type="similarity">
    <text evidence="2">Belongs to the SUA5 family.</text>
</comment>
<dbReference type="InterPro" id="IPR006070">
    <property type="entry name" value="Sua5-like_dom"/>
</dbReference>
<name>X1SMJ9_9ZZZZ</name>
<evidence type="ECO:0000256" key="8">
    <source>
        <dbReference type="ARBA" id="ARBA00022741"/>
    </source>
</evidence>
<gene>
    <name evidence="13" type="ORF">S12H4_18971</name>
</gene>
<reference evidence="13" key="1">
    <citation type="journal article" date="2014" name="Front. Microbiol.">
        <title>High frequency of phylogenetically diverse reductive dehalogenase-homologous genes in deep subseafloor sedimentary metagenomes.</title>
        <authorList>
            <person name="Kawai M."/>
            <person name="Futagami T."/>
            <person name="Toyoda A."/>
            <person name="Takaki Y."/>
            <person name="Nishi S."/>
            <person name="Hori S."/>
            <person name="Arai W."/>
            <person name="Tsubouchi T."/>
            <person name="Morono Y."/>
            <person name="Uchiyama I."/>
            <person name="Ito T."/>
            <person name="Fujiyama A."/>
            <person name="Inagaki F."/>
            <person name="Takami H."/>
        </authorList>
    </citation>
    <scope>NUCLEOTIDE SEQUENCE</scope>
    <source>
        <strain evidence="13">Expedition CK06-06</strain>
    </source>
</reference>
<dbReference type="InterPro" id="IPR050156">
    <property type="entry name" value="TC-AMP_synthase_SUA5"/>
</dbReference>
<keyword evidence="6" id="KW-0819">tRNA processing</keyword>
<keyword evidence="4" id="KW-0963">Cytoplasm</keyword>
<dbReference type="InterPro" id="IPR017945">
    <property type="entry name" value="DHBP_synth_RibB-like_a/b_dom"/>
</dbReference>
<dbReference type="EC" id="2.7.7.87" evidence="3"/>
<dbReference type="PANTHER" id="PTHR17490:SF16">
    <property type="entry name" value="THREONYLCARBAMOYL-AMP SYNTHASE"/>
    <property type="match status" value="1"/>
</dbReference>
<dbReference type="GO" id="GO:0000049">
    <property type="term" value="F:tRNA binding"/>
    <property type="evidence" value="ECO:0007669"/>
    <property type="project" value="TreeGrafter"/>
</dbReference>
<dbReference type="GO" id="GO:0061710">
    <property type="term" value="F:L-threonylcarbamoyladenylate synthase"/>
    <property type="evidence" value="ECO:0007669"/>
    <property type="project" value="UniProtKB-EC"/>
</dbReference>
<feature type="domain" description="YrdC-like" evidence="12">
    <location>
        <begin position="8"/>
        <end position="192"/>
    </location>
</feature>
<dbReference type="PANTHER" id="PTHR17490">
    <property type="entry name" value="SUA5"/>
    <property type="match status" value="1"/>
</dbReference>
<evidence type="ECO:0000256" key="3">
    <source>
        <dbReference type="ARBA" id="ARBA00012584"/>
    </source>
</evidence>
<keyword evidence="7" id="KW-0548">Nucleotidyltransferase</keyword>
<dbReference type="GO" id="GO:0006450">
    <property type="term" value="P:regulation of translational fidelity"/>
    <property type="evidence" value="ECO:0007669"/>
    <property type="project" value="TreeGrafter"/>
</dbReference>
<dbReference type="Pfam" id="PF01300">
    <property type="entry name" value="Sua5_yciO_yrdC"/>
    <property type="match status" value="1"/>
</dbReference>
<dbReference type="SUPFAM" id="SSF55821">
    <property type="entry name" value="YrdC/RibB"/>
    <property type="match status" value="1"/>
</dbReference>
<evidence type="ECO:0000256" key="5">
    <source>
        <dbReference type="ARBA" id="ARBA00022679"/>
    </source>
</evidence>
<evidence type="ECO:0000259" key="12">
    <source>
        <dbReference type="PROSITE" id="PS51163"/>
    </source>
</evidence>
<sequence length="205" mass="21835">MTVLKATKNTIIAAARIVKRGGLVIYPTETVYGLGCNPLDAQAVKRVLDVKGERNKPLPVLAASIEDVEKVAFISQNGKRLAAKFWPGPLTMVFPKKSSLPDIVTFNYDSVGLRIPNNDVTLQLISLCGGLLIGSSANITGEEPPRNVQEISGKLKEMVDVVLDGGSTVQGTPSTVADLTLDKPKILRDGPISLKAILDALAFSD</sequence>
<comment type="caution">
    <text evidence="13">The sequence shown here is derived from an EMBL/GenBank/DDBJ whole genome shotgun (WGS) entry which is preliminary data.</text>
</comment>
<evidence type="ECO:0000313" key="13">
    <source>
        <dbReference type="EMBL" id="GAI80381.1"/>
    </source>
</evidence>
<evidence type="ECO:0000256" key="11">
    <source>
        <dbReference type="ARBA" id="ARBA00048366"/>
    </source>
</evidence>
<keyword evidence="5" id="KW-0808">Transferase</keyword>
<dbReference type="Gene3D" id="3.90.870.10">
    <property type="entry name" value="DHBP synthase"/>
    <property type="match status" value="1"/>
</dbReference>
<dbReference type="NCBIfam" id="TIGR00057">
    <property type="entry name" value="L-threonylcarbamoyladenylate synthase"/>
    <property type="match status" value="1"/>
</dbReference>
<evidence type="ECO:0000256" key="10">
    <source>
        <dbReference type="ARBA" id="ARBA00029774"/>
    </source>
</evidence>
<protein>
    <recommendedName>
        <fullName evidence="10">L-threonylcarbamoyladenylate synthase</fullName>
        <ecNumber evidence="3">2.7.7.87</ecNumber>
    </recommendedName>
    <alternativeName>
        <fullName evidence="10">L-threonylcarbamoyladenylate synthase</fullName>
    </alternativeName>
</protein>
<dbReference type="GO" id="GO:0005524">
    <property type="term" value="F:ATP binding"/>
    <property type="evidence" value="ECO:0007669"/>
    <property type="project" value="UniProtKB-KW"/>
</dbReference>
<dbReference type="PROSITE" id="PS51163">
    <property type="entry name" value="YRDC"/>
    <property type="match status" value="1"/>
</dbReference>
<dbReference type="GO" id="GO:0008033">
    <property type="term" value="P:tRNA processing"/>
    <property type="evidence" value="ECO:0007669"/>
    <property type="project" value="UniProtKB-KW"/>
</dbReference>
<evidence type="ECO:0000256" key="1">
    <source>
        <dbReference type="ARBA" id="ARBA00004496"/>
    </source>
</evidence>
<dbReference type="GO" id="GO:0003725">
    <property type="term" value="F:double-stranded RNA binding"/>
    <property type="evidence" value="ECO:0007669"/>
    <property type="project" value="InterPro"/>
</dbReference>
<dbReference type="AlphaFoldDB" id="X1SMJ9"/>
<dbReference type="GO" id="GO:0005737">
    <property type="term" value="C:cytoplasm"/>
    <property type="evidence" value="ECO:0007669"/>
    <property type="project" value="UniProtKB-SubCell"/>
</dbReference>
<evidence type="ECO:0000256" key="4">
    <source>
        <dbReference type="ARBA" id="ARBA00022490"/>
    </source>
</evidence>
<keyword evidence="9" id="KW-0067">ATP-binding</keyword>
<evidence type="ECO:0000256" key="7">
    <source>
        <dbReference type="ARBA" id="ARBA00022695"/>
    </source>
</evidence>
<comment type="catalytic activity">
    <reaction evidence="11">
        <text>L-threonine + hydrogencarbonate + ATP = L-threonylcarbamoyladenylate + diphosphate + H2O</text>
        <dbReference type="Rhea" id="RHEA:36407"/>
        <dbReference type="ChEBI" id="CHEBI:15377"/>
        <dbReference type="ChEBI" id="CHEBI:17544"/>
        <dbReference type="ChEBI" id="CHEBI:30616"/>
        <dbReference type="ChEBI" id="CHEBI:33019"/>
        <dbReference type="ChEBI" id="CHEBI:57926"/>
        <dbReference type="ChEBI" id="CHEBI:73682"/>
        <dbReference type="EC" id="2.7.7.87"/>
    </reaction>
</comment>
<proteinExistence type="inferred from homology"/>
<organism evidence="13">
    <name type="scientific">marine sediment metagenome</name>
    <dbReference type="NCBI Taxonomy" id="412755"/>
    <lineage>
        <taxon>unclassified sequences</taxon>
        <taxon>metagenomes</taxon>
        <taxon>ecological metagenomes</taxon>
    </lineage>
</organism>
<comment type="subcellular location">
    <subcellularLocation>
        <location evidence="1">Cytoplasm</location>
    </subcellularLocation>
</comment>
<keyword evidence="8" id="KW-0547">Nucleotide-binding</keyword>
<evidence type="ECO:0000256" key="6">
    <source>
        <dbReference type="ARBA" id="ARBA00022694"/>
    </source>
</evidence>